<protein>
    <recommendedName>
        <fullName evidence="3">DUF1439 domain-containing protein</fullName>
    </recommendedName>
</protein>
<dbReference type="Proteomes" id="UP000321121">
    <property type="component" value="Unassembled WGS sequence"/>
</dbReference>
<proteinExistence type="predicted"/>
<accession>A0ABQ0U374</accession>
<dbReference type="EMBL" id="BJUS01000014">
    <property type="protein sequence ID" value="GEK72991.1"/>
    <property type="molecule type" value="Genomic_DNA"/>
</dbReference>
<sequence length="210" mass="21934">MFLRSLRRRARVLIPGCLALLLGGCLALPQTGLFAFRLAVTSLGVENIRIGPYALDAGLDTTDLSSLIASGLGAGSLPVQATMALGLGLPAGLPAVQMDGFDWHLDVPGLEAVNGRYEQDVTLTPGDDADLRLPLAFDLRQADRSQLSPLVDLARQMARTGDLPQGSELAITPGDLSGLGMTLPSGLLTPTIRLAVGEDGTLSPIGDQPW</sequence>
<evidence type="ECO:0008006" key="3">
    <source>
        <dbReference type="Google" id="ProtNLM"/>
    </source>
</evidence>
<gene>
    <name evidence="1" type="ORF">HHA04nite_15350</name>
</gene>
<evidence type="ECO:0000313" key="2">
    <source>
        <dbReference type="Proteomes" id="UP000321121"/>
    </source>
</evidence>
<comment type="caution">
    <text evidence="1">The sequence shown here is derived from an EMBL/GenBank/DDBJ whole genome shotgun (WGS) entry which is preliminary data.</text>
</comment>
<dbReference type="RefSeq" id="WP_146908685.1">
    <property type="nucleotide sequence ID" value="NZ_BJUS01000014.1"/>
</dbReference>
<reference evidence="1 2" key="1">
    <citation type="submission" date="2019-07" db="EMBL/GenBank/DDBJ databases">
        <title>Whole genome shotgun sequence of Halomonas halophila NBRC 102604.</title>
        <authorList>
            <person name="Hosoyama A."/>
            <person name="Uohara A."/>
            <person name="Ohji S."/>
            <person name="Ichikawa N."/>
        </authorList>
    </citation>
    <scope>NUCLEOTIDE SEQUENCE [LARGE SCALE GENOMIC DNA]</scope>
    <source>
        <strain evidence="1 2">NBRC 102604</strain>
    </source>
</reference>
<organism evidence="1 2">
    <name type="scientific">Halomonas halophila</name>
    <dbReference type="NCBI Taxonomy" id="29573"/>
    <lineage>
        <taxon>Bacteria</taxon>
        <taxon>Pseudomonadati</taxon>
        <taxon>Pseudomonadota</taxon>
        <taxon>Gammaproteobacteria</taxon>
        <taxon>Oceanospirillales</taxon>
        <taxon>Halomonadaceae</taxon>
        <taxon>Halomonas</taxon>
    </lineage>
</organism>
<name>A0ABQ0U374_9GAMM</name>
<dbReference type="PROSITE" id="PS51257">
    <property type="entry name" value="PROKAR_LIPOPROTEIN"/>
    <property type="match status" value="1"/>
</dbReference>
<evidence type="ECO:0000313" key="1">
    <source>
        <dbReference type="EMBL" id="GEK72991.1"/>
    </source>
</evidence>
<keyword evidence="2" id="KW-1185">Reference proteome</keyword>